<feature type="domain" description="PAC" evidence="3">
    <location>
        <begin position="215"/>
        <end position="269"/>
    </location>
</feature>
<dbReference type="SMART" id="SM00091">
    <property type="entry name" value="PAS"/>
    <property type="match status" value="2"/>
</dbReference>
<organism evidence="4 5">
    <name type="scientific">Marinobacterium stanieri</name>
    <dbReference type="NCBI Taxonomy" id="49186"/>
    <lineage>
        <taxon>Bacteria</taxon>
        <taxon>Pseudomonadati</taxon>
        <taxon>Pseudomonadota</taxon>
        <taxon>Gammaproteobacteria</taxon>
        <taxon>Oceanospirillales</taxon>
        <taxon>Oceanospirillaceae</taxon>
        <taxon>Marinobacterium</taxon>
    </lineage>
</organism>
<dbReference type="AlphaFoldDB" id="A0A1N6W7A1"/>
<dbReference type="Gene3D" id="3.30.450.20">
    <property type="entry name" value="PAS domain"/>
    <property type="match status" value="2"/>
</dbReference>
<evidence type="ECO:0000259" key="3">
    <source>
        <dbReference type="PROSITE" id="PS50113"/>
    </source>
</evidence>
<feature type="domain" description="Methyl-accepting transducer" evidence="2">
    <location>
        <begin position="268"/>
        <end position="442"/>
    </location>
</feature>
<name>A0A1N6W7A1_9GAMM</name>
<evidence type="ECO:0000256" key="1">
    <source>
        <dbReference type="PROSITE-ProRule" id="PRU00284"/>
    </source>
</evidence>
<dbReference type="eggNOG" id="COG0840">
    <property type="taxonomic scope" value="Bacteria"/>
</dbReference>
<dbReference type="NCBIfam" id="TIGR00229">
    <property type="entry name" value="sensory_box"/>
    <property type="match status" value="2"/>
</dbReference>
<feature type="domain" description="PAC" evidence="3">
    <location>
        <begin position="91"/>
        <end position="147"/>
    </location>
</feature>
<evidence type="ECO:0000313" key="5">
    <source>
        <dbReference type="Proteomes" id="UP000186895"/>
    </source>
</evidence>
<dbReference type="Gene3D" id="1.10.287.950">
    <property type="entry name" value="Methyl-accepting chemotaxis protein"/>
    <property type="match status" value="1"/>
</dbReference>
<dbReference type="Proteomes" id="UP000186895">
    <property type="component" value="Unassembled WGS sequence"/>
</dbReference>
<dbReference type="PANTHER" id="PTHR24422:SF10">
    <property type="entry name" value="CHEMOTAXIS PROTEIN METHYLTRANSFERASE 2"/>
    <property type="match status" value="1"/>
</dbReference>
<dbReference type="STRING" id="49186.SAMN05421647_11022"/>
<dbReference type="SUPFAM" id="SSF58104">
    <property type="entry name" value="Methyl-accepting chemotaxis protein (MCP) signaling domain"/>
    <property type="match status" value="1"/>
</dbReference>
<dbReference type="GO" id="GO:0016020">
    <property type="term" value="C:membrane"/>
    <property type="evidence" value="ECO:0007669"/>
    <property type="project" value="InterPro"/>
</dbReference>
<dbReference type="InterPro" id="IPR001610">
    <property type="entry name" value="PAC"/>
</dbReference>
<protein>
    <submittedName>
        <fullName evidence="4">Methyl-accepting chemotaxis sensory transducer with Pas/Pac sensor</fullName>
    </submittedName>
</protein>
<dbReference type="SUPFAM" id="SSF55785">
    <property type="entry name" value="PYP-like sensor domain (PAS domain)"/>
    <property type="match status" value="2"/>
</dbReference>
<keyword evidence="5" id="KW-1185">Reference proteome</keyword>
<dbReference type="InterPro" id="IPR013655">
    <property type="entry name" value="PAS_fold_3"/>
</dbReference>
<proteinExistence type="predicted"/>
<dbReference type="InterPro" id="IPR000014">
    <property type="entry name" value="PAS"/>
</dbReference>
<dbReference type="GO" id="GO:0007165">
    <property type="term" value="P:signal transduction"/>
    <property type="evidence" value="ECO:0007669"/>
    <property type="project" value="UniProtKB-KW"/>
</dbReference>
<dbReference type="PROSITE" id="PS50111">
    <property type="entry name" value="CHEMOTAXIS_TRANSDUC_2"/>
    <property type="match status" value="1"/>
</dbReference>
<dbReference type="InterPro" id="IPR035965">
    <property type="entry name" value="PAS-like_dom_sf"/>
</dbReference>
<reference evidence="4 5" key="1">
    <citation type="submission" date="2017-01" db="EMBL/GenBank/DDBJ databases">
        <authorList>
            <person name="Mah S.A."/>
            <person name="Swanson W.J."/>
            <person name="Moy G.W."/>
            <person name="Vacquier V.D."/>
        </authorList>
    </citation>
    <scope>NUCLEOTIDE SEQUENCE [LARGE SCALE GENOMIC DNA]</scope>
    <source>
        <strain evidence="4 5">DSM 7027</strain>
    </source>
</reference>
<keyword evidence="1" id="KW-0807">Transducer</keyword>
<gene>
    <name evidence="4" type="ORF">SAMN05421647_11022</name>
</gene>
<dbReference type="Pfam" id="PF00015">
    <property type="entry name" value="MCPsignal"/>
    <property type="match status" value="1"/>
</dbReference>
<dbReference type="InterPro" id="IPR000700">
    <property type="entry name" value="PAS-assoc_C"/>
</dbReference>
<dbReference type="Pfam" id="PF08447">
    <property type="entry name" value="PAS_3"/>
    <property type="match status" value="2"/>
</dbReference>
<dbReference type="PANTHER" id="PTHR24422">
    <property type="entry name" value="CHEMOTAXIS PROTEIN METHYLTRANSFERASE"/>
    <property type="match status" value="1"/>
</dbReference>
<dbReference type="SMART" id="SM00086">
    <property type="entry name" value="PAC"/>
    <property type="match status" value="2"/>
</dbReference>
<evidence type="ECO:0000259" key="2">
    <source>
        <dbReference type="PROSITE" id="PS50111"/>
    </source>
</evidence>
<dbReference type="SMART" id="SM00283">
    <property type="entry name" value="MA"/>
    <property type="match status" value="1"/>
</dbReference>
<accession>A0A1N6W7A1</accession>
<dbReference type="CDD" id="cd11386">
    <property type="entry name" value="MCP_signal"/>
    <property type="match status" value="1"/>
</dbReference>
<evidence type="ECO:0000313" key="4">
    <source>
        <dbReference type="EMBL" id="SIQ86029.1"/>
    </source>
</evidence>
<dbReference type="RefSeq" id="WP_076465153.1">
    <property type="nucleotide sequence ID" value="NZ_FTMN01000010.1"/>
</dbReference>
<dbReference type="InterPro" id="IPR050903">
    <property type="entry name" value="Bact_Chemotaxis_MeTrfase"/>
</dbReference>
<sequence length="442" mass="49270">MFANKALKQDLAACRQQLSEASQVQDAIRGTMAMIEFTPDGHILSANEVFLEATGYSSAELEGQHHSLLCSADTRQSAEYRSFWQKLAQGQSMTGRFKRVHKSGRTLWLSASYIPVKDIDAGGKVTKVVKLARDITETVETEQTHKSVINAIDRSMATIEFDLQGRIITANDNFLAATGYRLQDVRNQHHRMFCPEEYANSTDYQRFWERLNQGEFFEGRFLRITKYGQPLWLQATYNPLYNAAGELYGVLKIATDITARVLQRQAESEAAQLAYDTSMETEQSAISGEQSVEQTINMVRHIETRLGSVTEQVSALNAQSDEIGRIVGVIREVADQTNLLALNAAIEAARAGEQGRGFAVVADEVRNLARRTGEATEQINQVVEQNHTMAAQAVEETRESQRLVEEGVSMANAAGDIMRDIRAEAQRVVESIGQIKQQIDTD</sequence>
<dbReference type="InterPro" id="IPR004089">
    <property type="entry name" value="MCPsignal_dom"/>
</dbReference>
<dbReference type="GO" id="GO:0006935">
    <property type="term" value="P:chemotaxis"/>
    <property type="evidence" value="ECO:0007669"/>
    <property type="project" value="UniProtKB-ARBA"/>
</dbReference>
<dbReference type="EMBL" id="FTMN01000010">
    <property type="protein sequence ID" value="SIQ86029.1"/>
    <property type="molecule type" value="Genomic_DNA"/>
</dbReference>
<dbReference type="CDD" id="cd00130">
    <property type="entry name" value="PAS"/>
    <property type="match status" value="2"/>
</dbReference>
<dbReference type="PROSITE" id="PS50113">
    <property type="entry name" value="PAC"/>
    <property type="match status" value="2"/>
</dbReference>